<dbReference type="Gene3D" id="2.170.130.10">
    <property type="entry name" value="TonB-dependent receptor, plug domain"/>
    <property type="match status" value="1"/>
</dbReference>
<name>A0A7S7NLP6_PALFE</name>
<dbReference type="PANTHER" id="PTHR30069:SF29">
    <property type="entry name" value="HEMOGLOBIN AND HEMOGLOBIN-HAPTOGLOBIN-BINDING PROTEIN 1-RELATED"/>
    <property type="match status" value="1"/>
</dbReference>
<keyword evidence="16" id="KW-1185">Reference proteome</keyword>
<organism evidence="15 16">
    <name type="scientific">Paludibaculum fermentans</name>
    <dbReference type="NCBI Taxonomy" id="1473598"/>
    <lineage>
        <taxon>Bacteria</taxon>
        <taxon>Pseudomonadati</taxon>
        <taxon>Acidobacteriota</taxon>
        <taxon>Terriglobia</taxon>
        <taxon>Bryobacterales</taxon>
        <taxon>Bryobacteraceae</taxon>
        <taxon>Paludibaculum</taxon>
    </lineage>
</organism>
<feature type="signal peptide" evidence="12">
    <location>
        <begin position="1"/>
        <end position="17"/>
    </location>
</feature>
<dbReference type="GO" id="GO:0015344">
    <property type="term" value="F:siderophore uptake transmembrane transporter activity"/>
    <property type="evidence" value="ECO:0007669"/>
    <property type="project" value="TreeGrafter"/>
</dbReference>
<dbReference type="Proteomes" id="UP000593892">
    <property type="component" value="Chromosome"/>
</dbReference>
<dbReference type="Pfam" id="PF13620">
    <property type="entry name" value="CarboxypepD_reg"/>
    <property type="match status" value="1"/>
</dbReference>
<dbReference type="SUPFAM" id="SSF49452">
    <property type="entry name" value="Starch-binding domain-like"/>
    <property type="match status" value="1"/>
</dbReference>
<evidence type="ECO:0000256" key="2">
    <source>
        <dbReference type="ARBA" id="ARBA00022448"/>
    </source>
</evidence>
<feature type="domain" description="TonB-dependent receptor-like beta-barrel" evidence="13">
    <location>
        <begin position="364"/>
        <end position="776"/>
    </location>
</feature>
<comment type="subcellular location">
    <subcellularLocation>
        <location evidence="1 10">Cell outer membrane</location>
        <topology evidence="1 10">Multi-pass membrane protein</topology>
    </subcellularLocation>
</comment>
<keyword evidence="8 15" id="KW-0675">Receptor</keyword>
<protein>
    <submittedName>
        <fullName evidence="15">TonB-dependent receptor</fullName>
    </submittedName>
</protein>
<evidence type="ECO:0000256" key="9">
    <source>
        <dbReference type="ARBA" id="ARBA00023237"/>
    </source>
</evidence>
<dbReference type="AlphaFoldDB" id="A0A7S7NLP6"/>
<dbReference type="GO" id="GO:0009279">
    <property type="term" value="C:cell outer membrane"/>
    <property type="evidence" value="ECO:0007669"/>
    <property type="project" value="UniProtKB-SubCell"/>
</dbReference>
<keyword evidence="9 10" id="KW-0998">Cell outer membrane</keyword>
<gene>
    <name evidence="15" type="ORF">IRI77_24380</name>
</gene>
<dbReference type="InterPro" id="IPR036942">
    <property type="entry name" value="Beta-barrel_TonB_sf"/>
</dbReference>
<evidence type="ECO:0000256" key="10">
    <source>
        <dbReference type="PROSITE-ProRule" id="PRU01360"/>
    </source>
</evidence>
<keyword evidence="5 12" id="KW-0732">Signal</keyword>
<evidence type="ECO:0000256" key="6">
    <source>
        <dbReference type="ARBA" id="ARBA00023077"/>
    </source>
</evidence>
<feature type="chain" id="PRO_5032696287" evidence="12">
    <location>
        <begin position="18"/>
        <end position="801"/>
    </location>
</feature>
<evidence type="ECO:0000256" key="8">
    <source>
        <dbReference type="ARBA" id="ARBA00023170"/>
    </source>
</evidence>
<dbReference type="Gene3D" id="2.40.170.20">
    <property type="entry name" value="TonB-dependent receptor, beta-barrel domain"/>
    <property type="match status" value="1"/>
</dbReference>
<dbReference type="Pfam" id="PF07715">
    <property type="entry name" value="Plug"/>
    <property type="match status" value="1"/>
</dbReference>
<feature type="domain" description="TonB-dependent receptor plug" evidence="14">
    <location>
        <begin position="125"/>
        <end position="234"/>
    </location>
</feature>
<evidence type="ECO:0000313" key="15">
    <source>
        <dbReference type="EMBL" id="QOY85938.1"/>
    </source>
</evidence>
<dbReference type="InterPro" id="IPR012910">
    <property type="entry name" value="Plug_dom"/>
</dbReference>
<proteinExistence type="inferred from homology"/>
<keyword evidence="4 10" id="KW-0812">Transmembrane</keyword>
<evidence type="ECO:0000256" key="4">
    <source>
        <dbReference type="ARBA" id="ARBA00022692"/>
    </source>
</evidence>
<dbReference type="RefSeq" id="WP_194447608.1">
    <property type="nucleotide sequence ID" value="NZ_CP063849.1"/>
</dbReference>
<keyword evidence="7 10" id="KW-0472">Membrane</keyword>
<dbReference type="InterPro" id="IPR013784">
    <property type="entry name" value="Carb-bd-like_fold"/>
</dbReference>
<keyword evidence="2 10" id="KW-0813">Transport</keyword>
<dbReference type="GO" id="GO:0044718">
    <property type="term" value="P:siderophore transmembrane transport"/>
    <property type="evidence" value="ECO:0007669"/>
    <property type="project" value="TreeGrafter"/>
</dbReference>
<dbReference type="InterPro" id="IPR000531">
    <property type="entry name" value="Beta-barrel_TonB"/>
</dbReference>
<reference evidence="15 16" key="1">
    <citation type="submission" date="2020-10" db="EMBL/GenBank/DDBJ databases">
        <title>Complete genome sequence of Paludibaculum fermentans P105T, a facultatively anaerobic acidobacterium capable of dissimilatory Fe(III) reduction.</title>
        <authorList>
            <person name="Dedysh S.N."/>
            <person name="Beletsky A.V."/>
            <person name="Kulichevskaya I.S."/>
            <person name="Mardanov A.V."/>
            <person name="Ravin N.V."/>
        </authorList>
    </citation>
    <scope>NUCLEOTIDE SEQUENCE [LARGE SCALE GENOMIC DNA]</scope>
    <source>
        <strain evidence="15 16">P105</strain>
    </source>
</reference>
<dbReference type="PANTHER" id="PTHR30069">
    <property type="entry name" value="TONB-DEPENDENT OUTER MEMBRANE RECEPTOR"/>
    <property type="match status" value="1"/>
</dbReference>
<comment type="similarity">
    <text evidence="10 11">Belongs to the TonB-dependent receptor family.</text>
</comment>
<keyword evidence="6 11" id="KW-0798">TonB box</keyword>
<sequence>MFRVLTFSFLTALCVCAQPSRTQTLSGRVLDPSAAAVPGATVRLYNRDSSFLRTAVADGQGSFRMEEVPAGEFLLEGRTGGLDQASAVNITVEPGKDLAVDLKLEIRGLASRVLVTATANPVSTSESGKAMDVVDSGEMARRQVITFSEAIKLTAGLRVQQLGGPGSFTRILTRGLRAADTGVLIDGMRLRDAASVQGDATAFLGDLQLIGTDRIEVLRGLGSSLYGTNATAGVINLVTDQGGGALRGEVTGEGGGLGLFRGMARVAGGLKHDKFQYSAGLAELNVNGGIDGIENVRNTSGMGYALWRPSANTSLSGRVWGTSANVGINSTPQAAPAANLPSSTVIPAIPLAADQARLADQGKPFSWGNATFAPNLYDPDSRRVGLVVSSLLSWNQQVSPRFNYRVNYQAVNSDRDNRNGPAGSGYQSPYNSSSIFAGRLDTIQARADWVLAKWNVLSAGYEWEREFYENPSTDQNPDPVQRVDAKASATQRSHSAFFTDQIRMLGERLQVNLSGRFQGFQLSQPVFTGGTPLYQGATFAAPPNAYTGDVAVSYFVPASSTKLRAHAGNGFRSPTLYERLGSSFYFGAFSPLGDPRLRPERTVSSDFGVDQYFANSKYRVSASYFYTRLQEVIGYAGLVNDPYGRYGGYVNMGGGLARGVEVSGEARPYRSLTLSSSYTYTNADERKSGVIGGSLRSIRVFPQMFTAVATQQVSKRTQVTLSFLGASDYISGSFFVGSGNRPYQFDGPRKLDLAVSYTLPLSERTSLRFFTRAENLTNQRYFEDGFRTPGIWATGGLKLSF</sequence>
<dbReference type="Gene3D" id="2.60.40.1120">
    <property type="entry name" value="Carboxypeptidase-like, regulatory domain"/>
    <property type="match status" value="1"/>
</dbReference>
<dbReference type="InterPro" id="IPR037066">
    <property type="entry name" value="Plug_dom_sf"/>
</dbReference>
<dbReference type="EMBL" id="CP063849">
    <property type="protein sequence ID" value="QOY85938.1"/>
    <property type="molecule type" value="Genomic_DNA"/>
</dbReference>
<evidence type="ECO:0000256" key="12">
    <source>
        <dbReference type="SAM" id="SignalP"/>
    </source>
</evidence>
<evidence type="ECO:0000313" key="16">
    <source>
        <dbReference type="Proteomes" id="UP000593892"/>
    </source>
</evidence>
<dbReference type="InterPro" id="IPR039426">
    <property type="entry name" value="TonB-dep_rcpt-like"/>
</dbReference>
<evidence type="ECO:0000256" key="1">
    <source>
        <dbReference type="ARBA" id="ARBA00004571"/>
    </source>
</evidence>
<evidence type="ECO:0000259" key="13">
    <source>
        <dbReference type="Pfam" id="PF00593"/>
    </source>
</evidence>
<dbReference type="GO" id="GO:0030246">
    <property type="term" value="F:carbohydrate binding"/>
    <property type="evidence" value="ECO:0007669"/>
    <property type="project" value="InterPro"/>
</dbReference>
<evidence type="ECO:0000256" key="7">
    <source>
        <dbReference type="ARBA" id="ARBA00023136"/>
    </source>
</evidence>
<accession>A0A7S7NLP6</accession>
<dbReference type="PROSITE" id="PS52016">
    <property type="entry name" value="TONB_DEPENDENT_REC_3"/>
    <property type="match status" value="1"/>
</dbReference>
<evidence type="ECO:0000256" key="5">
    <source>
        <dbReference type="ARBA" id="ARBA00022729"/>
    </source>
</evidence>
<dbReference type="KEGG" id="pfer:IRI77_24380"/>
<evidence type="ECO:0000259" key="14">
    <source>
        <dbReference type="Pfam" id="PF07715"/>
    </source>
</evidence>
<evidence type="ECO:0000256" key="11">
    <source>
        <dbReference type="RuleBase" id="RU003357"/>
    </source>
</evidence>
<keyword evidence="3 10" id="KW-1134">Transmembrane beta strand</keyword>
<dbReference type="SUPFAM" id="SSF56935">
    <property type="entry name" value="Porins"/>
    <property type="match status" value="1"/>
</dbReference>
<evidence type="ECO:0000256" key="3">
    <source>
        <dbReference type="ARBA" id="ARBA00022452"/>
    </source>
</evidence>
<dbReference type="Pfam" id="PF00593">
    <property type="entry name" value="TonB_dep_Rec_b-barrel"/>
    <property type="match status" value="1"/>
</dbReference>